<dbReference type="Pfam" id="PF02452">
    <property type="entry name" value="PemK_toxin"/>
    <property type="match status" value="1"/>
</dbReference>
<dbReference type="GO" id="GO:0016075">
    <property type="term" value="P:rRNA catabolic process"/>
    <property type="evidence" value="ECO:0007669"/>
    <property type="project" value="TreeGrafter"/>
</dbReference>
<reference evidence="1 2" key="1">
    <citation type="submission" date="2017-02" db="EMBL/GenBank/DDBJ databases">
        <authorList>
            <person name="Peterson S.W."/>
        </authorList>
    </citation>
    <scope>NUCLEOTIDE SEQUENCE [LARGE SCALE GENOMIC DNA]</scope>
    <source>
        <strain evidence="1 2">P15</strain>
    </source>
</reference>
<accession>A0A1T5K9U4</accession>
<evidence type="ECO:0000313" key="2">
    <source>
        <dbReference type="Proteomes" id="UP000190341"/>
    </source>
</evidence>
<organism evidence="1 2">
    <name type="scientific">Pseudoxanthomonas indica</name>
    <dbReference type="NCBI Taxonomy" id="428993"/>
    <lineage>
        <taxon>Bacteria</taxon>
        <taxon>Pseudomonadati</taxon>
        <taxon>Pseudomonadota</taxon>
        <taxon>Gammaproteobacteria</taxon>
        <taxon>Lysobacterales</taxon>
        <taxon>Lysobacteraceae</taxon>
        <taxon>Pseudoxanthomonas</taxon>
    </lineage>
</organism>
<dbReference type="STRING" id="428993.SAMN06296058_1496"/>
<dbReference type="GO" id="GO:0004521">
    <property type="term" value="F:RNA endonuclease activity"/>
    <property type="evidence" value="ECO:0007669"/>
    <property type="project" value="TreeGrafter"/>
</dbReference>
<evidence type="ECO:0000313" key="1">
    <source>
        <dbReference type="EMBL" id="SKC60380.1"/>
    </source>
</evidence>
<dbReference type="InterPro" id="IPR003477">
    <property type="entry name" value="PemK-like"/>
</dbReference>
<dbReference type="EMBL" id="FUZV01000001">
    <property type="protein sequence ID" value="SKC60380.1"/>
    <property type="molecule type" value="Genomic_DNA"/>
</dbReference>
<name>A0A1T5K9U4_9GAMM</name>
<gene>
    <name evidence="1" type="ORF">SAMN06296058_1496</name>
</gene>
<proteinExistence type="predicted"/>
<keyword evidence="2" id="KW-1185">Reference proteome</keyword>
<dbReference type="PANTHER" id="PTHR33988">
    <property type="entry name" value="ENDORIBONUCLEASE MAZF-RELATED"/>
    <property type="match status" value="1"/>
</dbReference>
<dbReference type="Gene3D" id="2.30.30.110">
    <property type="match status" value="1"/>
</dbReference>
<sequence>MKKRANLQQDETSAHINYGDIFWVAADEQMGSLSGSPHPQVVVQDDVFNHSRIGTVVVCSLSSNLKRASEPGVILLEAGEGGLERQSVVIASQVSSIAKERLGERIGSLSRQRADQVVAALRFLQASHFRGR</sequence>
<dbReference type="GO" id="GO:0003677">
    <property type="term" value="F:DNA binding"/>
    <property type="evidence" value="ECO:0007669"/>
    <property type="project" value="InterPro"/>
</dbReference>
<dbReference type="GO" id="GO:0006402">
    <property type="term" value="P:mRNA catabolic process"/>
    <property type="evidence" value="ECO:0007669"/>
    <property type="project" value="TreeGrafter"/>
</dbReference>
<protein>
    <submittedName>
        <fullName evidence="1">mRNA interferase MazF</fullName>
    </submittedName>
</protein>
<dbReference type="Proteomes" id="UP000190341">
    <property type="component" value="Unassembled WGS sequence"/>
</dbReference>
<dbReference type="SUPFAM" id="SSF50118">
    <property type="entry name" value="Cell growth inhibitor/plasmid maintenance toxic component"/>
    <property type="match status" value="1"/>
</dbReference>
<dbReference type="InterPro" id="IPR011067">
    <property type="entry name" value="Plasmid_toxin/cell-grow_inhib"/>
</dbReference>
<dbReference type="AlphaFoldDB" id="A0A1T5K9U4"/>